<sequence length="80" mass="9345">MSEHKRDVHGHTVSGEDDALNGINYLDHHLDYQEAEVFFDQAKRNGAAQFEDDKKKNYTIIRNQDATYTVERRKESGGWF</sequence>
<dbReference type="AlphaFoldDB" id="A0A2M7RH55"/>
<evidence type="ECO:0000313" key="2">
    <source>
        <dbReference type="Proteomes" id="UP000230779"/>
    </source>
</evidence>
<dbReference type="EMBL" id="PFMD01000064">
    <property type="protein sequence ID" value="PIY95912.1"/>
    <property type="molecule type" value="Genomic_DNA"/>
</dbReference>
<dbReference type="Proteomes" id="UP000230779">
    <property type="component" value="Unassembled WGS sequence"/>
</dbReference>
<gene>
    <name evidence="1" type="ORF">COY66_05645</name>
</gene>
<comment type="caution">
    <text evidence="1">The sequence shown here is derived from an EMBL/GenBank/DDBJ whole genome shotgun (WGS) entry which is preliminary data.</text>
</comment>
<accession>A0A2M7RH55</accession>
<organism evidence="1 2">
    <name type="scientific">Candidatus Kerfeldbacteria bacterium CG_4_10_14_0_8_um_filter_42_10</name>
    <dbReference type="NCBI Taxonomy" id="2014248"/>
    <lineage>
        <taxon>Bacteria</taxon>
        <taxon>Candidatus Kerfeldiibacteriota</taxon>
    </lineage>
</organism>
<proteinExistence type="predicted"/>
<evidence type="ECO:0000313" key="1">
    <source>
        <dbReference type="EMBL" id="PIY95912.1"/>
    </source>
</evidence>
<reference evidence="1 2" key="1">
    <citation type="submission" date="2017-09" db="EMBL/GenBank/DDBJ databases">
        <title>Depth-based differentiation of microbial function through sediment-hosted aquifers and enrichment of novel symbionts in the deep terrestrial subsurface.</title>
        <authorList>
            <person name="Probst A.J."/>
            <person name="Ladd B."/>
            <person name="Jarett J.K."/>
            <person name="Geller-Mcgrath D.E."/>
            <person name="Sieber C.M."/>
            <person name="Emerson J.B."/>
            <person name="Anantharaman K."/>
            <person name="Thomas B.C."/>
            <person name="Malmstrom R."/>
            <person name="Stieglmeier M."/>
            <person name="Klingl A."/>
            <person name="Woyke T."/>
            <person name="Ryan C.M."/>
            <person name="Banfield J.F."/>
        </authorList>
    </citation>
    <scope>NUCLEOTIDE SEQUENCE [LARGE SCALE GENOMIC DNA]</scope>
    <source>
        <strain evidence="1">CG_4_10_14_0_8_um_filter_42_10</strain>
    </source>
</reference>
<protein>
    <submittedName>
        <fullName evidence="1">Uncharacterized protein</fullName>
    </submittedName>
</protein>
<name>A0A2M7RH55_9BACT</name>